<dbReference type="Proteomes" id="UP000635996">
    <property type="component" value="Unassembled WGS sequence"/>
</dbReference>
<dbReference type="PANTHER" id="PTHR11118:SF1">
    <property type="entry name" value="RNA-SPLICING LIGASE RTCB HOMOLOG"/>
    <property type="match status" value="1"/>
</dbReference>
<keyword evidence="4" id="KW-0692">RNA repair</keyword>
<protein>
    <recommendedName>
        <fullName evidence="8">tRNA-splicing ligase RtcB</fullName>
        <ecNumber evidence="8">6.5.1.-</ecNumber>
    </recommendedName>
</protein>
<feature type="region of interest" description="Disordered" evidence="9">
    <location>
        <begin position="148"/>
        <end position="182"/>
    </location>
</feature>
<keyword evidence="2 8" id="KW-0479">Metal-binding</keyword>
<evidence type="ECO:0000313" key="10">
    <source>
        <dbReference type="EMBL" id="NJP14056.1"/>
    </source>
</evidence>
<keyword evidence="5" id="KW-0342">GTP-binding</keyword>
<keyword evidence="1 8" id="KW-0436">Ligase</keyword>
<comment type="subunit">
    <text evidence="8">Monomer.</text>
</comment>
<evidence type="ECO:0000256" key="3">
    <source>
        <dbReference type="ARBA" id="ARBA00022741"/>
    </source>
</evidence>
<evidence type="ECO:0000256" key="6">
    <source>
        <dbReference type="ARBA" id="ARBA00023211"/>
    </source>
</evidence>
<evidence type="ECO:0000256" key="8">
    <source>
        <dbReference type="RuleBase" id="RU371113"/>
    </source>
</evidence>
<feature type="compositionally biased region" description="Basic and acidic residues" evidence="9">
    <location>
        <begin position="148"/>
        <end position="168"/>
    </location>
</feature>
<comment type="cofactor">
    <cofactor evidence="8">
        <name>Mn(2+)</name>
        <dbReference type="ChEBI" id="CHEBI:29035"/>
    </cofactor>
    <text evidence="8">Binds 2 manganese ions per subunit.</text>
</comment>
<evidence type="ECO:0000256" key="5">
    <source>
        <dbReference type="ARBA" id="ARBA00023134"/>
    </source>
</evidence>
<comment type="caution">
    <text evidence="10">The sequence shown here is derived from an EMBL/GenBank/DDBJ whole genome shotgun (WGS) entry which is preliminary data.</text>
</comment>
<organism evidence="10 11">
    <name type="scientific">Streptomyces thermoviolaceus subsp. thermoviolaceus</name>
    <dbReference type="NCBI Taxonomy" id="66860"/>
    <lineage>
        <taxon>Bacteria</taxon>
        <taxon>Bacillati</taxon>
        <taxon>Actinomycetota</taxon>
        <taxon>Actinomycetes</taxon>
        <taxon>Kitasatosporales</taxon>
        <taxon>Streptomycetaceae</taxon>
        <taxon>Streptomyces</taxon>
    </lineage>
</organism>
<keyword evidence="3" id="KW-0547">Nucleotide-binding</keyword>
<dbReference type="RefSeq" id="WP_125499977.1">
    <property type="nucleotide sequence ID" value="NZ_BMVZ01000007.1"/>
</dbReference>
<gene>
    <name evidence="8" type="primary">rtcB</name>
    <name evidence="10" type="ORF">HCJ95_07035</name>
</gene>
<dbReference type="Gene3D" id="3.90.1860.10">
    <property type="entry name" value="tRNA-splicing ligase RtcB"/>
    <property type="match status" value="1"/>
</dbReference>
<dbReference type="EC" id="6.5.1.-" evidence="8"/>
<evidence type="ECO:0000256" key="7">
    <source>
        <dbReference type="ARBA" id="ARBA00047746"/>
    </source>
</evidence>
<dbReference type="InterPro" id="IPR036025">
    <property type="entry name" value="RtcB-like_sf"/>
</dbReference>
<reference evidence="10 11" key="1">
    <citation type="submission" date="2020-03" db="EMBL/GenBank/DDBJ databases">
        <title>WGS of actinomycetes isolated from Thailand.</title>
        <authorList>
            <person name="Thawai C."/>
        </authorList>
    </citation>
    <scope>NUCLEOTIDE SEQUENCE [LARGE SCALE GENOMIC DNA]</scope>
    <source>
        <strain evidence="10 11">NBRC 13905</strain>
    </source>
</reference>
<dbReference type="Pfam" id="PF01139">
    <property type="entry name" value="RtcB"/>
    <property type="match status" value="1"/>
</dbReference>
<evidence type="ECO:0000256" key="9">
    <source>
        <dbReference type="SAM" id="MobiDB-lite"/>
    </source>
</evidence>
<comment type="similarity">
    <text evidence="8">Belongs to the RtcB family.</text>
</comment>
<keyword evidence="11" id="KW-1185">Reference proteome</keyword>
<proteinExistence type="inferred from homology"/>
<keyword evidence="6 8" id="KW-0464">Manganese</keyword>
<evidence type="ECO:0000256" key="1">
    <source>
        <dbReference type="ARBA" id="ARBA00022598"/>
    </source>
</evidence>
<evidence type="ECO:0000256" key="2">
    <source>
        <dbReference type="ARBA" id="ARBA00022723"/>
    </source>
</evidence>
<evidence type="ECO:0000313" key="11">
    <source>
        <dbReference type="Proteomes" id="UP000635996"/>
    </source>
</evidence>
<evidence type="ECO:0000256" key="4">
    <source>
        <dbReference type="ARBA" id="ARBA00022800"/>
    </source>
</evidence>
<dbReference type="SUPFAM" id="SSF103365">
    <property type="entry name" value="Hypothetical protein PH1602"/>
    <property type="match status" value="1"/>
</dbReference>
<name>A0ABX0YSD2_STRTL</name>
<dbReference type="EMBL" id="JAATEL010000005">
    <property type="protein sequence ID" value="NJP14056.1"/>
    <property type="molecule type" value="Genomic_DNA"/>
</dbReference>
<sequence length="470" mass="50363">MELVQEDRYRFRIVPEGDMRVPGVVFATRDLLADAEKSLTQVADVATLPGIVTASYAMPDIHWGYGFPIGGVAATAIDEGGVVSPGGVGFDISCGVRLLAADCARAEVAPMLEKIMDVLDRSVPRGAGPGGVWRLTGPRQLERLLRGGSRHAVEEGHGEERDLARCEDGGAVPDADADQVGPRARERGLGQVGSLGSANHFMEVQRVAEVYDRHTAEVFGIAEDQVCVMIHCGSRGLGHQICTDHVRAMDKVMARHGIRVPDRQLACTPVDSPEGRAYLGAMAAAANYARANRQLLSDVARRAFARVAGRRLSLVYDVSHNLAKIETHQVDGRPRRLCVHRKGATRAFPPGHPDLPEDLREVGQPVLIPGTMGTASYVLAGVAGGGAFFSTCHGAGRRMSRHEAARKISSRELRNRLERDGIAARPLSWRGLTEEAPEAYKDVGEVVAASEGAGLCRIVARLVPLGVVKG</sequence>
<dbReference type="InterPro" id="IPR001233">
    <property type="entry name" value="RtcB"/>
</dbReference>
<comment type="catalytic activity">
    <reaction evidence="7">
        <text>a 3'-end 3'-phospho-ribonucleotide-RNA + a 5'-end dephospho-ribonucleoside-RNA + GTP = a ribonucleotidyl-ribonucleotide-RNA + GMP + diphosphate</text>
        <dbReference type="Rhea" id="RHEA:68076"/>
        <dbReference type="Rhea" id="RHEA-COMP:10463"/>
        <dbReference type="Rhea" id="RHEA-COMP:13936"/>
        <dbReference type="Rhea" id="RHEA-COMP:17355"/>
        <dbReference type="ChEBI" id="CHEBI:33019"/>
        <dbReference type="ChEBI" id="CHEBI:37565"/>
        <dbReference type="ChEBI" id="CHEBI:58115"/>
        <dbReference type="ChEBI" id="CHEBI:83062"/>
        <dbReference type="ChEBI" id="CHEBI:138284"/>
        <dbReference type="ChEBI" id="CHEBI:173118"/>
        <dbReference type="EC" id="6.5.1.8"/>
    </reaction>
</comment>
<accession>A0ABX0YSD2</accession>
<dbReference type="PANTHER" id="PTHR11118">
    <property type="entry name" value="RNA-SPLICING LIGASE RTCB HOMOLOG"/>
    <property type="match status" value="1"/>
</dbReference>